<evidence type="ECO:0000313" key="1">
    <source>
        <dbReference type="EMBL" id="PPL16818.1"/>
    </source>
</evidence>
<reference evidence="2" key="1">
    <citation type="submission" date="2016-11" db="EMBL/GenBank/DDBJ databases">
        <authorList>
            <person name="Sisinthy S."/>
            <person name="Ara S."/>
            <person name="Gundlapally S.R."/>
        </authorList>
    </citation>
    <scope>NUCLEOTIDE SEQUENCE [LARGE SCALE GENOMIC DNA]</scope>
    <source>
        <strain evidence="2">V1-41</strain>
    </source>
</reference>
<dbReference type="OrthoDB" id="9135448at2"/>
<sequence length="125" mass="13825">MSLTSTPKYDITITEGADFTLSLVLEEDREPMVLTGYTAQAQLRESYDQGAALIREFRADIINPPSGELILSLTSAQTMALFPVAHPQRPRTLAGYYDVFITSPTGTVTYLLGGRVIYFQTITRS</sequence>
<name>A0A2P5TMX3_9GAMM</name>
<keyword evidence="2" id="KW-1185">Reference proteome</keyword>
<dbReference type="EMBL" id="MPZM01000012">
    <property type="protein sequence ID" value="PPL16818.1"/>
    <property type="molecule type" value="Genomic_DNA"/>
</dbReference>
<evidence type="ECO:0000313" key="2">
    <source>
        <dbReference type="Proteomes" id="UP000242231"/>
    </source>
</evidence>
<comment type="caution">
    <text evidence="1">The sequence shown here is derived from an EMBL/GenBank/DDBJ whole genome shotgun (WGS) entry which is preliminary data.</text>
</comment>
<gene>
    <name evidence="1" type="ORF">UN63_07815</name>
</gene>
<dbReference type="AlphaFoldDB" id="A0A2P5TMX3"/>
<dbReference type="Proteomes" id="UP000242231">
    <property type="component" value="Unassembled WGS sequence"/>
</dbReference>
<proteinExistence type="predicted"/>
<dbReference type="RefSeq" id="WP_104486214.1">
    <property type="nucleotide sequence ID" value="NZ_BMYB01000002.1"/>
</dbReference>
<accession>A0A2P5TMX3</accession>
<organism evidence="1 2">
    <name type="scientific">Oceanisphaera arctica</name>
    <dbReference type="NCBI Taxonomy" id="641510"/>
    <lineage>
        <taxon>Bacteria</taxon>
        <taxon>Pseudomonadati</taxon>
        <taxon>Pseudomonadota</taxon>
        <taxon>Gammaproteobacteria</taxon>
        <taxon>Aeromonadales</taxon>
        <taxon>Aeromonadaceae</taxon>
        <taxon>Oceanisphaera</taxon>
    </lineage>
</organism>
<protein>
    <submittedName>
        <fullName evidence="1">Uncharacterized protein</fullName>
    </submittedName>
</protein>